<dbReference type="SUPFAM" id="SSF56112">
    <property type="entry name" value="Protein kinase-like (PK-like)"/>
    <property type="match status" value="1"/>
</dbReference>
<evidence type="ECO:0000313" key="4">
    <source>
        <dbReference type="EMBL" id="CAF3522265.1"/>
    </source>
</evidence>
<feature type="domain" description="Protein kinase" evidence="2">
    <location>
        <begin position="672"/>
        <end position="893"/>
    </location>
</feature>
<dbReference type="InterPro" id="IPR001245">
    <property type="entry name" value="Ser-Thr/Tyr_kinase_cat_dom"/>
</dbReference>
<dbReference type="Gene3D" id="1.10.510.10">
    <property type="entry name" value="Transferase(Phosphotransferase) domain 1"/>
    <property type="match status" value="1"/>
</dbReference>
<name>A0A818E8E6_9BILA</name>
<proteinExistence type="inferred from homology"/>
<dbReference type="EMBL" id="CAJOBS010000675">
    <property type="protein sequence ID" value="CAF4623269.1"/>
    <property type="molecule type" value="Genomic_DNA"/>
</dbReference>
<dbReference type="SUPFAM" id="SSF52540">
    <property type="entry name" value="P-loop containing nucleoside triphosphate hydrolases"/>
    <property type="match status" value="1"/>
</dbReference>
<reference evidence="3" key="1">
    <citation type="submission" date="2021-02" db="EMBL/GenBank/DDBJ databases">
        <authorList>
            <person name="Nowell W R."/>
        </authorList>
    </citation>
    <scope>NUCLEOTIDE SEQUENCE</scope>
</reference>
<dbReference type="InterPro" id="IPR045063">
    <property type="entry name" value="Dynamin_N"/>
</dbReference>
<dbReference type="GO" id="GO:0005524">
    <property type="term" value="F:ATP binding"/>
    <property type="evidence" value="ECO:0007669"/>
    <property type="project" value="InterPro"/>
</dbReference>
<evidence type="ECO:0000313" key="6">
    <source>
        <dbReference type="EMBL" id="CAF4623269.1"/>
    </source>
</evidence>
<evidence type="ECO:0000313" key="7">
    <source>
        <dbReference type="Proteomes" id="UP000663865"/>
    </source>
</evidence>
<organism evidence="3 7">
    <name type="scientific">Rotaria socialis</name>
    <dbReference type="NCBI Taxonomy" id="392032"/>
    <lineage>
        <taxon>Eukaryota</taxon>
        <taxon>Metazoa</taxon>
        <taxon>Spiralia</taxon>
        <taxon>Gnathifera</taxon>
        <taxon>Rotifera</taxon>
        <taxon>Eurotatoria</taxon>
        <taxon>Bdelloidea</taxon>
        <taxon>Philodinida</taxon>
        <taxon>Philodinidae</taxon>
        <taxon>Rotaria</taxon>
    </lineage>
</organism>
<dbReference type="GO" id="GO:0004672">
    <property type="term" value="F:protein kinase activity"/>
    <property type="evidence" value="ECO:0007669"/>
    <property type="project" value="InterPro"/>
</dbReference>
<evidence type="ECO:0000256" key="1">
    <source>
        <dbReference type="ARBA" id="ARBA00008171"/>
    </source>
</evidence>
<dbReference type="PANTHER" id="PTHR26392">
    <property type="entry name" value="MITOGEN-ACTIVATED PROTEIN KINASE KINASE KINASE 7-RELATED"/>
    <property type="match status" value="1"/>
</dbReference>
<dbReference type="Proteomes" id="UP000663848">
    <property type="component" value="Unassembled WGS sequence"/>
</dbReference>
<sequence length="893" mass="103708">MGEVLMTNTFDDIELTRIIQSNHRMRQMVQQATNEFLSLQSELLQQIEKEKFDQTIERKSKPLIDILKIQRLNKQVIADKVQLAFVGENSSGKTSLIHFLLESDPFLPSDVGSVSARIIHLTYSNSTEACLYVYQSINERHKEPIEKVNLSEYFLQPEPNWSGVKDAIQQHVARPDPEKIPKDSTEFAEWAKHFVKIQIPSKLLKLGIDLYDTPGLLFSDPPVLKKNLRDLIKTVIPTVVFMYENPSVISDTKDCFLALKEALGKQLDDTRIFFLNTKVDIGTIITNDEEINAQEFEKRILVNTREERKNLLLKAPGMAEQISQFGDFDIISVESQWDPNGVKMNQLTVDHLIQFVANSDLKLAKKVSALVLSTINSFFDFAFVTTHRTHEQLQELRRNADKWTENYFIHYQSDLDGTLRNLYDVIASEINEKMESIVQRAAKLDVVETMGQYIRTLVKEEIISAIINKFIEDYAIRSIVRAFFDSSLLNNADKNEFLVAVQQNLLGHQVNTDDETFCQLYLCKASIKPLYFICDILIETDEEDNDTKARKNSGRNELKKKLRQGINRRIVQSKNMERRDIAQQYLNDIRSGFMKQKNHLNQILEQWCEEEKQEVKEKIDEQYELAKRLLPQRNKAYGVTNKYFAQFAHIQCKLIIAQSLTSFNGHIPRLNLAEQIFIDDNKLFQFYSAEWLDKKDLIVKKLKNVSNVQYLEAHYYLELSKMSIPNCLPLLYLYENSDSELWMFFPKYECLENKINTLTIKNVFNVIRTIATCLQKLHDNELIHGNVNVRNIYIKNDDEYLLGDFHSTRMHETLEEYVHKYKKHQELTIVGNDIYSLGELGMLLYESLGKNENMVKILDEFKSLIGKCLDQDPVSRPKASKIAEVLKSLLEKV</sequence>
<dbReference type="InterPro" id="IPR011009">
    <property type="entry name" value="Kinase-like_dom_sf"/>
</dbReference>
<comment type="similarity">
    <text evidence="1">Belongs to the protein kinase superfamily. TKL Ser/Thr protein kinase family. ROCO subfamily.</text>
</comment>
<dbReference type="EMBL" id="CAJNYV010001929">
    <property type="protein sequence ID" value="CAF3446090.1"/>
    <property type="molecule type" value="Genomic_DNA"/>
</dbReference>
<evidence type="ECO:0000259" key="2">
    <source>
        <dbReference type="PROSITE" id="PS50011"/>
    </source>
</evidence>
<dbReference type="Pfam" id="PF00350">
    <property type="entry name" value="Dynamin_N"/>
    <property type="match status" value="1"/>
</dbReference>
<dbReference type="EMBL" id="CAJNYT010003060">
    <property type="protein sequence ID" value="CAF3522265.1"/>
    <property type="molecule type" value="Genomic_DNA"/>
</dbReference>
<dbReference type="InterPro" id="IPR027417">
    <property type="entry name" value="P-loop_NTPase"/>
</dbReference>
<dbReference type="SMART" id="SM00220">
    <property type="entry name" value="S_TKc"/>
    <property type="match status" value="1"/>
</dbReference>
<dbReference type="Proteomes" id="UP000663872">
    <property type="component" value="Unassembled WGS sequence"/>
</dbReference>
<evidence type="ECO:0000313" key="3">
    <source>
        <dbReference type="EMBL" id="CAF3446090.1"/>
    </source>
</evidence>
<dbReference type="PANTHER" id="PTHR26392:SF92">
    <property type="entry name" value="PROTEIN KINASE DOMAIN-CONTAINING PROTEIN"/>
    <property type="match status" value="1"/>
</dbReference>
<accession>A0A818E8E6</accession>
<dbReference type="Proteomes" id="UP000663838">
    <property type="component" value="Unassembled WGS sequence"/>
</dbReference>
<dbReference type="PROSITE" id="PS50011">
    <property type="entry name" value="PROTEIN_KINASE_DOM"/>
    <property type="match status" value="1"/>
</dbReference>
<protein>
    <recommendedName>
        <fullName evidence="2">Protein kinase domain-containing protein</fullName>
    </recommendedName>
</protein>
<comment type="caution">
    <text evidence="3">The sequence shown here is derived from an EMBL/GenBank/DDBJ whole genome shotgun (WGS) entry which is preliminary data.</text>
</comment>
<dbReference type="AlphaFoldDB" id="A0A818E8E6"/>
<evidence type="ECO:0000313" key="5">
    <source>
        <dbReference type="EMBL" id="CAF4520170.1"/>
    </source>
</evidence>
<dbReference type="Pfam" id="PF07714">
    <property type="entry name" value="PK_Tyr_Ser-Thr"/>
    <property type="match status" value="1"/>
</dbReference>
<dbReference type="EMBL" id="CAJOBR010000531">
    <property type="protein sequence ID" value="CAF4520170.1"/>
    <property type="molecule type" value="Genomic_DNA"/>
</dbReference>
<dbReference type="InterPro" id="IPR000719">
    <property type="entry name" value="Prot_kinase_dom"/>
</dbReference>
<gene>
    <name evidence="4" type="ORF">GRG538_LOCUS18809</name>
    <name evidence="3" type="ORF">KIK155_LOCUS12033</name>
    <name evidence="5" type="ORF">QYT958_LOCUS6133</name>
    <name evidence="6" type="ORF">TOA249_LOCUS12107</name>
</gene>
<dbReference type="Gene3D" id="3.40.50.300">
    <property type="entry name" value="P-loop containing nucleotide triphosphate hydrolases"/>
    <property type="match status" value="1"/>
</dbReference>
<dbReference type="Proteomes" id="UP000663865">
    <property type="component" value="Unassembled WGS sequence"/>
</dbReference>